<protein>
    <submittedName>
        <fullName evidence="1">DUF3168 domain-containing protein</fullName>
    </submittedName>
</protein>
<reference evidence="1 2" key="1">
    <citation type="submission" date="2023-12" db="EMBL/GenBank/DDBJ databases">
        <title>Gut-associated functions are favored during microbiome assembly across C. elegans life.</title>
        <authorList>
            <person name="Zimmermann J."/>
        </authorList>
    </citation>
    <scope>NUCLEOTIDE SEQUENCE [LARGE SCALE GENOMIC DNA]</scope>
    <source>
        <strain evidence="1 2">JUb134</strain>
    </source>
</reference>
<proteinExistence type="predicted"/>
<evidence type="ECO:0000313" key="2">
    <source>
        <dbReference type="Proteomes" id="UP001380365"/>
    </source>
</evidence>
<dbReference type="RefSeq" id="WP_132882249.1">
    <property type="nucleotide sequence ID" value="NZ_JBBGZA010000001.1"/>
</dbReference>
<dbReference type="Proteomes" id="UP001380365">
    <property type="component" value="Unassembled WGS sequence"/>
</dbReference>
<name>A0ABU8Q7L9_9SPHN</name>
<dbReference type="InterPro" id="IPR053745">
    <property type="entry name" value="Viral_Tail_Comp_sf"/>
</dbReference>
<sequence>MSDVVDLPAAVDLLSATSDGVFALLDAAIGSDTVEVTTETPQLDPRDTTERQFVLIGDIDVANDGGKGEQAERFTVQVVIIYRGTQRSKLHTLMHRVRVALEDQVPTIAGVHFGSIDWVGGASSPSARDGITYAGIQEFEVNAEPA</sequence>
<organism evidence="1 2">
    <name type="scientific">Sphingomonas molluscorum</name>
    <dbReference type="NCBI Taxonomy" id="418184"/>
    <lineage>
        <taxon>Bacteria</taxon>
        <taxon>Pseudomonadati</taxon>
        <taxon>Pseudomonadota</taxon>
        <taxon>Alphaproteobacteria</taxon>
        <taxon>Sphingomonadales</taxon>
        <taxon>Sphingomonadaceae</taxon>
        <taxon>Sphingomonas</taxon>
    </lineage>
</organism>
<keyword evidence="2" id="KW-1185">Reference proteome</keyword>
<dbReference type="Gene3D" id="3.30.2000.30">
    <property type="match status" value="1"/>
</dbReference>
<accession>A0ABU8Q7L9</accession>
<dbReference type="EMBL" id="JBBGZA010000001">
    <property type="protein sequence ID" value="MEJ5095502.1"/>
    <property type="molecule type" value="Genomic_DNA"/>
</dbReference>
<comment type="caution">
    <text evidence="1">The sequence shown here is derived from an EMBL/GenBank/DDBJ whole genome shotgun (WGS) entry which is preliminary data.</text>
</comment>
<evidence type="ECO:0000313" key="1">
    <source>
        <dbReference type="EMBL" id="MEJ5095502.1"/>
    </source>
</evidence>
<gene>
    <name evidence="1" type="ORF">WH159_13255</name>
</gene>